<dbReference type="SUPFAM" id="SSF52833">
    <property type="entry name" value="Thioredoxin-like"/>
    <property type="match status" value="1"/>
</dbReference>
<dbReference type="PANTHER" id="PTHR44051">
    <property type="entry name" value="GLUTATHIONE S-TRANSFERASE-RELATED"/>
    <property type="match status" value="1"/>
</dbReference>
<dbReference type="PROSITE" id="PS50404">
    <property type="entry name" value="GST_NTER"/>
    <property type="match status" value="1"/>
</dbReference>
<dbReference type="InterPro" id="IPR010987">
    <property type="entry name" value="Glutathione-S-Trfase_C-like"/>
</dbReference>
<evidence type="ECO:0000259" key="2">
    <source>
        <dbReference type="PROSITE" id="PS50405"/>
    </source>
</evidence>
<keyword evidence="4" id="KW-1185">Reference proteome</keyword>
<accession>A0ABT4VH76</accession>
<name>A0ABT4VH76_9HYPH</name>
<proteinExistence type="predicted"/>
<dbReference type="SFLD" id="SFLDG00358">
    <property type="entry name" value="Main_(cytGST)"/>
    <property type="match status" value="1"/>
</dbReference>
<protein>
    <submittedName>
        <fullName evidence="3">Glutathione S-transferase family protein</fullName>
    </submittedName>
</protein>
<dbReference type="Gene3D" id="3.40.30.10">
    <property type="entry name" value="Glutaredoxin"/>
    <property type="match status" value="1"/>
</dbReference>
<evidence type="ECO:0000259" key="1">
    <source>
        <dbReference type="PROSITE" id="PS50404"/>
    </source>
</evidence>
<feature type="domain" description="GST N-terminal" evidence="1">
    <location>
        <begin position="7"/>
        <end position="88"/>
    </location>
</feature>
<dbReference type="RefSeq" id="WP_271087589.1">
    <property type="nucleotide sequence ID" value="NZ_JAPJZH010000001.1"/>
</dbReference>
<dbReference type="InterPro" id="IPR036249">
    <property type="entry name" value="Thioredoxin-like_sf"/>
</dbReference>
<dbReference type="Gene3D" id="1.20.1050.10">
    <property type="match status" value="1"/>
</dbReference>
<dbReference type="SFLD" id="SFLDS00019">
    <property type="entry name" value="Glutathione_Transferase_(cytos"/>
    <property type="match status" value="1"/>
</dbReference>
<dbReference type="CDD" id="cd03057">
    <property type="entry name" value="GST_N_Beta"/>
    <property type="match status" value="1"/>
</dbReference>
<dbReference type="InterPro" id="IPR004045">
    <property type="entry name" value="Glutathione_S-Trfase_N"/>
</dbReference>
<evidence type="ECO:0000313" key="3">
    <source>
        <dbReference type="EMBL" id="MDA4844066.1"/>
    </source>
</evidence>
<evidence type="ECO:0000313" key="4">
    <source>
        <dbReference type="Proteomes" id="UP001148313"/>
    </source>
</evidence>
<reference evidence="3" key="1">
    <citation type="submission" date="2022-11" db="EMBL/GenBank/DDBJ databases">
        <title>Hoeflea poritis sp. nov., isolated from scleractinian coral Porites lutea.</title>
        <authorList>
            <person name="Zhang G."/>
            <person name="Wei Q."/>
            <person name="Cai L."/>
        </authorList>
    </citation>
    <scope>NUCLEOTIDE SEQUENCE</scope>
    <source>
        <strain evidence="3">E7-10</strain>
    </source>
</reference>
<organism evidence="3 4">
    <name type="scientific">Hoeflea poritis</name>
    <dbReference type="NCBI Taxonomy" id="2993659"/>
    <lineage>
        <taxon>Bacteria</taxon>
        <taxon>Pseudomonadati</taxon>
        <taxon>Pseudomonadota</taxon>
        <taxon>Alphaproteobacteria</taxon>
        <taxon>Hyphomicrobiales</taxon>
        <taxon>Rhizobiaceae</taxon>
        <taxon>Hoeflea</taxon>
    </lineage>
</organism>
<feature type="domain" description="GST C-terminal" evidence="2">
    <location>
        <begin position="92"/>
        <end position="225"/>
    </location>
</feature>
<gene>
    <name evidence="3" type="ORF">OOZ53_01835</name>
</gene>
<dbReference type="PROSITE" id="PS50405">
    <property type="entry name" value="GST_CTER"/>
    <property type="match status" value="1"/>
</dbReference>
<dbReference type="InterPro" id="IPR036282">
    <property type="entry name" value="Glutathione-S-Trfase_C_sf"/>
</dbReference>
<comment type="caution">
    <text evidence="3">The sequence shown here is derived from an EMBL/GenBank/DDBJ whole genome shotgun (WGS) entry which is preliminary data.</text>
</comment>
<dbReference type="EMBL" id="JAPJZH010000001">
    <property type="protein sequence ID" value="MDA4844066.1"/>
    <property type="molecule type" value="Genomic_DNA"/>
</dbReference>
<sequence length="240" mass="26677">MQSDQGADLYTLYYAPDNASLVIRVVLEEIGAAYNTWLVDRTAREQESEAYRKLNPAGLIPVCIIDGEPVFETAAIALTLADRHGQLAPAPQSSDRPAFLKWLFFLSNTLHPDLRQLFYPQKFIDPDPATLSMHARKTRNRLEAHFGILEALYSGFDHPFLLGAEPTIFDIYAGLCLRWPQLYPAGSPPAFVPADYPVLSRMLQALEVRPSFKRAFEAEGIPAPFLSEARPCDGSLGSPV</sequence>
<dbReference type="SUPFAM" id="SSF47616">
    <property type="entry name" value="GST C-terminal domain-like"/>
    <property type="match status" value="1"/>
</dbReference>
<dbReference type="Proteomes" id="UP001148313">
    <property type="component" value="Unassembled WGS sequence"/>
</dbReference>
<dbReference type="PANTHER" id="PTHR44051:SF8">
    <property type="entry name" value="GLUTATHIONE S-TRANSFERASE GSTA"/>
    <property type="match status" value="1"/>
</dbReference>
<dbReference type="Pfam" id="PF02798">
    <property type="entry name" value="GST_N"/>
    <property type="match status" value="1"/>
</dbReference>
<dbReference type="InterPro" id="IPR040079">
    <property type="entry name" value="Glutathione_S-Trfase"/>
</dbReference>